<keyword evidence="1" id="KW-0808">Transferase</keyword>
<keyword evidence="1" id="KW-0723">Serine/threonine-protein kinase</keyword>
<proteinExistence type="predicted"/>
<evidence type="ECO:0000256" key="1">
    <source>
        <dbReference type="ARBA" id="ARBA00022527"/>
    </source>
</evidence>
<dbReference type="PANTHER" id="PTHR35526">
    <property type="entry name" value="ANTI-SIGMA-F FACTOR RSBW-RELATED"/>
    <property type="match status" value="1"/>
</dbReference>
<dbReference type="InterPro" id="IPR003594">
    <property type="entry name" value="HATPase_dom"/>
</dbReference>
<evidence type="ECO:0000313" key="3">
    <source>
        <dbReference type="EMBL" id="MBL7630158.1"/>
    </source>
</evidence>
<dbReference type="EMBL" id="JAEACQ010000243">
    <property type="protein sequence ID" value="MBL7630158.1"/>
    <property type="molecule type" value="Genomic_DNA"/>
</dbReference>
<dbReference type="Proteomes" id="UP000604475">
    <property type="component" value="Unassembled WGS sequence"/>
</dbReference>
<keyword evidence="3" id="KW-0067">ATP-binding</keyword>
<reference evidence="3" key="1">
    <citation type="submission" date="2020-12" db="EMBL/GenBank/DDBJ databases">
        <title>Genomic characterization of non-nitrogen-fixing Frankia strains.</title>
        <authorList>
            <person name="Carlos-Shanley C."/>
            <person name="Guerra T."/>
            <person name="Hahn D."/>
        </authorList>
    </citation>
    <scope>NUCLEOTIDE SEQUENCE</scope>
    <source>
        <strain evidence="3">CN6</strain>
    </source>
</reference>
<keyword evidence="4" id="KW-1185">Reference proteome</keyword>
<dbReference type="CDD" id="cd16936">
    <property type="entry name" value="HATPase_RsbW-like"/>
    <property type="match status" value="1"/>
</dbReference>
<feature type="domain" description="Histidine kinase/HSP90-like ATPase" evidence="2">
    <location>
        <begin position="13"/>
        <end position="129"/>
    </location>
</feature>
<evidence type="ECO:0000259" key="2">
    <source>
        <dbReference type="Pfam" id="PF13581"/>
    </source>
</evidence>
<gene>
    <name evidence="3" type="ORF">I7412_23935</name>
</gene>
<dbReference type="Gene3D" id="3.30.565.10">
    <property type="entry name" value="Histidine kinase-like ATPase, C-terminal domain"/>
    <property type="match status" value="1"/>
</dbReference>
<evidence type="ECO:0000313" key="4">
    <source>
        <dbReference type="Proteomes" id="UP000604475"/>
    </source>
</evidence>
<sequence>MATLALPAVPIACPLARSFVRWMLTWWRLDHALDIAELLTAELVGNALTSSQLPAGTAGHLVDVQLRLTAGDDRLRIEVHDLDLRPPVPRVPDADDEGGRGLLLVEALAERWGHDLVVEGPGPAGKVVWAEIATPAPTTARGLPIRPRPACSHPHPADPALLRRVSDCLHHL</sequence>
<dbReference type="RefSeq" id="WP_202999891.1">
    <property type="nucleotide sequence ID" value="NZ_JADWYU010000136.1"/>
</dbReference>
<dbReference type="GO" id="GO:0005524">
    <property type="term" value="F:ATP binding"/>
    <property type="evidence" value="ECO:0007669"/>
    <property type="project" value="UniProtKB-KW"/>
</dbReference>
<comment type="caution">
    <text evidence="3">The sequence shown here is derived from an EMBL/GenBank/DDBJ whole genome shotgun (WGS) entry which is preliminary data.</text>
</comment>
<dbReference type="Pfam" id="PF13581">
    <property type="entry name" value="HATPase_c_2"/>
    <property type="match status" value="1"/>
</dbReference>
<protein>
    <submittedName>
        <fullName evidence="3">ATP-binding protein</fullName>
    </submittedName>
</protein>
<dbReference type="InterPro" id="IPR050267">
    <property type="entry name" value="Anti-sigma-factor_SerPK"/>
</dbReference>
<dbReference type="AlphaFoldDB" id="A0A937RPB6"/>
<dbReference type="PANTHER" id="PTHR35526:SF3">
    <property type="entry name" value="ANTI-SIGMA-F FACTOR RSBW"/>
    <property type="match status" value="1"/>
</dbReference>
<organism evidence="3 4">
    <name type="scientific">Frankia nepalensis</name>
    <dbReference type="NCBI Taxonomy" id="1836974"/>
    <lineage>
        <taxon>Bacteria</taxon>
        <taxon>Bacillati</taxon>
        <taxon>Actinomycetota</taxon>
        <taxon>Actinomycetes</taxon>
        <taxon>Frankiales</taxon>
        <taxon>Frankiaceae</taxon>
        <taxon>Frankia</taxon>
    </lineage>
</organism>
<keyword evidence="1" id="KW-0418">Kinase</keyword>
<name>A0A937RPB6_9ACTN</name>
<accession>A0A937RPB6</accession>
<keyword evidence="3" id="KW-0547">Nucleotide-binding</keyword>
<dbReference type="InterPro" id="IPR036890">
    <property type="entry name" value="HATPase_C_sf"/>
</dbReference>